<reference evidence="2" key="1">
    <citation type="submission" date="2020-10" db="EMBL/GenBank/DDBJ databases">
        <authorList>
            <person name="Gilroy R."/>
        </authorList>
    </citation>
    <scope>NUCLEOTIDE SEQUENCE</scope>
    <source>
        <strain evidence="2">13766</strain>
    </source>
</reference>
<dbReference type="Proteomes" id="UP000824140">
    <property type="component" value="Unassembled WGS sequence"/>
</dbReference>
<dbReference type="SUPFAM" id="SSF53850">
    <property type="entry name" value="Periplasmic binding protein-like II"/>
    <property type="match status" value="1"/>
</dbReference>
<dbReference type="Pfam" id="PF01547">
    <property type="entry name" value="SBP_bac_1"/>
    <property type="match status" value="1"/>
</dbReference>
<evidence type="ECO:0000256" key="1">
    <source>
        <dbReference type="SAM" id="SignalP"/>
    </source>
</evidence>
<protein>
    <submittedName>
        <fullName evidence="2">Extracellular solute-binding protein</fullName>
    </submittedName>
</protein>
<dbReference type="AlphaFoldDB" id="A0A9D1K506"/>
<proteinExistence type="predicted"/>
<sequence length="567" mass="63812">MKKLVSLVLALAVLLSLAPAAFAREAEEGRNFYDYHDYSQFPLGDGSDSAENTISVAVRSDPTYSADAWDTWFWPWMKQASGLNFEIEQVLSTAIGDRKNLMFVSGDIPDVMIGFGFSTSQLVKYGQVEGQLLALNDYITPEIMPYLSQWFEDYPEYEALCTAPDGNIYSFPCFMAYNPGNSERFFWNTNWLNEVGKEIPNTLDEFLDVLYAMKEARPDSYPLGGGANGDDPRSYILNAMGYLAPTSSNNDKGYNIAVRNGELVIPGGDELYKEFLTIMHQLYEDEIINPSFFSMEKTAIDAMIAEDKNGAIPIYAYLATPEVEKFQQWTSGYPLTSEWNDTKQWLAASTLNIGGCVVSADCANPELACRWIDFFFGDLGHLYQWNGPAANNDDCMGLTKGYVIDPVTGASTYVDVTDGTYESNLVRNYAQMMGFFNVFGARGHALGNPDMTELNIMQKFYGAEMTESTYDLTNGDQHYRYSMLQAITPYEVSDFPYIIYFDDETNNIISDLASVITPYIETETAKFITGVRDLSEFDTYLEELKALDFDTYLGYYQEAYDAYLAAK</sequence>
<name>A0A9D1K506_9FIRM</name>
<comment type="caution">
    <text evidence="2">The sequence shown here is derived from an EMBL/GenBank/DDBJ whole genome shotgun (WGS) entry which is preliminary data.</text>
</comment>
<reference evidence="2" key="2">
    <citation type="journal article" date="2021" name="PeerJ">
        <title>Extensive microbial diversity within the chicken gut microbiome revealed by metagenomics and culture.</title>
        <authorList>
            <person name="Gilroy R."/>
            <person name="Ravi A."/>
            <person name="Getino M."/>
            <person name="Pursley I."/>
            <person name="Horton D.L."/>
            <person name="Alikhan N.F."/>
            <person name="Baker D."/>
            <person name="Gharbi K."/>
            <person name="Hall N."/>
            <person name="Watson M."/>
            <person name="Adriaenssens E.M."/>
            <person name="Foster-Nyarko E."/>
            <person name="Jarju S."/>
            <person name="Secka A."/>
            <person name="Antonio M."/>
            <person name="Oren A."/>
            <person name="Chaudhuri R.R."/>
            <person name="La Ragione R."/>
            <person name="Hildebrand F."/>
            <person name="Pallen M.J."/>
        </authorList>
    </citation>
    <scope>NUCLEOTIDE SEQUENCE</scope>
    <source>
        <strain evidence="2">13766</strain>
    </source>
</reference>
<dbReference type="Gene3D" id="3.40.190.10">
    <property type="entry name" value="Periplasmic binding protein-like II"/>
    <property type="match status" value="2"/>
</dbReference>
<dbReference type="InterPro" id="IPR006059">
    <property type="entry name" value="SBP"/>
</dbReference>
<feature type="chain" id="PRO_5038570054" evidence="1">
    <location>
        <begin position="24"/>
        <end position="567"/>
    </location>
</feature>
<organism evidence="2 3">
    <name type="scientific">Candidatus Alectryocaccomicrobium excrementavium</name>
    <dbReference type="NCBI Taxonomy" id="2840668"/>
    <lineage>
        <taxon>Bacteria</taxon>
        <taxon>Bacillati</taxon>
        <taxon>Bacillota</taxon>
        <taxon>Clostridia</taxon>
        <taxon>Candidatus Alectryocaccomicrobium</taxon>
    </lineage>
</organism>
<gene>
    <name evidence="2" type="ORF">IAA84_02995</name>
</gene>
<evidence type="ECO:0000313" key="3">
    <source>
        <dbReference type="Proteomes" id="UP000824140"/>
    </source>
</evidence>
<keyword evidence="1" id="KW-0732">Signal</keyword>
<feature type="signal peptide" evidence="1">
    <location>
        <begin position="1"/>
        <end position="23"/>
    </location>
</feature>
<dbReference type="EMBL" id="DVJN01000060">
    <property type="protein sequence ID" value="HIS91964.1"/>
    <property type="molecule type" value="Genomic_DNA"/>
</dbReference>
<accession>A0A9D1K506</accession>
<evidence type="ECO:0000313" key="2">
    <source>
        <dbReference type="EMBL" id="HIS91964.1"/>
    </source>
</evidence>